<dbReference type="Pfam" id="PF09335">
    <property type="entry name" value="VTT_dom"/>
    <property type="match status" value="1"/>
</dbReference>
<accession>A0A1H8V8I2</accession>
<evidence type="ECO:0000256" key="3">
    <source>
        <dbReference type="ARBA" id="ARBA00022475"/>
    </source>
</evidence>
<dbReference type="PANTHER" id="PTHR42709">
    <property type="entry name" value="ALKALINE PHOSPHATASE LIKE PROTEIN"/>
    <property type="match status" value="1"/>
</dbReference>
<keyword evidence="4 7" id="KW-0812">Transmembrane</keyword>
<dbReference type="AlphaFoldDB" id="A0A1H8V8I2"/>
<evidence type="ECO:0000313" key="9">
    <source>
        <dbReference type="EMBL" id="SEP11118.1"/>
    </source>
</evidence>
<protein>
    <submittedName>
        <fullName evidence="9">Membrane protein DedA, SNARE-associated domain</fullName>
    </submittedName>
</protein>
<feature type="transmembrane region" description="Helical" evidence="7">
    <location>
        <begin position="139"/>
        <end position="161"/>
    </location>
</feature>
<feature type="transmembrane region" description="Helical" evidence="7">
    <location>
        <begin position="167"/>
        <end position="192"/>
    </location>
</feature>
<dbReference type="OrthoDB" id="9813426at2"/>
<proteinExistence type="inferred from homology"/>
<dbReference type="RefSeq" id="WP_091746591.1">
    <property type="nucleotide sequence ID" value="NZ_FODY01000010.1"/>
</dbReference>
<evidence type="ECO:0000256" key="4">
    <source>
        <dbReference type="ARBA" id="ARBA00022692"/>
    </source>
</evidence>
<dbReference type="InterPro" id="IPR051311">
    <property type="entry name" value="DedA_domain"/>
</dbReference>
<evidence type="ECO:0000256" key="6">
    <source>
        <dbReference type="ARBA" id="ARBA00023136"/>
    </source>
</evidence>
<evidence type="ECO:0000256" key="7">
    <source>
        <dbReference type="SAM" id="Phobius"/>
    </source>
</evidence>
<keyword evidence="5 7" id="KW-1133">Transmembrane helix</keyword>
<feature type="domain" description="VTT" evidence="8">
    <location>
        <begin position="33"/>
        <end position="158"/>
    </location>
</feature>
<dbReference type="PANTHER" id="PTHR42709:SF6">
    <property type="entry name" value="UNDECAPRENYL PHOSPHATE TRANSPORTER A"/>
    <property type="match status" value="1"/>
</dbReference>
<comment type="subcellular location">
    <subcellularLocation>
        <location evidence="1">Cell membrane</location>
        <topology evidence="1">Multi-pass membrane protein</topology>
    </subcellularLocation>
</comment>
<sequence length="202" mass="22117">MEQLLDVIVNYIGAWGYPAIFLGMALESACLPVPSEVIFGFAGYLVFLGRLEFAPAVAAGVAGGLAGSIAAYAVGYYGGRPFVEKYGKYIFLSAGHVAAAQRWFDRYGMKATFFSRLLPVVRTFISLPAGFARVDFIRFVLYTVLGSLPWTILLIYAGLLLGEKWAVIYAVGHRLNLGIAAVLVVAILLFYAKKRRTRSDRD</sequence>
<dbReference type="InterPro" id="IPR032816">
    <property type="entry name" value="VTT_dom"/>
</dbReference>
<evidence type="ECO:0000259" key="8">
    <source>
        <dbReference type="Pfam" id="PF09335"/>
    </source>
</evidence>
<dbReference type="STRING" id="112903.SAMN04490178_110105"/>
<feature type="transmembrane region" description="Helical" evidence="7">
    <location>
        <begin position="53"/>
        <end position="77"/>
    </location>
</feature>
<evidence type="ECO:0000256" key="1">
    <source>
        <dbReference type="ARBA" id="ARBA00004651"/>
    </source>
</evidence>
<name>A0A1H8V8I2_9FIRM</name>
<evidence type="ECO:0000256" key="2">
    <source>
        <dbReference type="ARBA" id="ARBA00010792"/>
    </source>
</evidence>
<keyword evidence="3" id="KW-1003">Cell membrane</keyword>
<organism evidence="9 10">
    <name type="scientific">Propionispora vibrioides</name>
    <dbReference type="NCBI Taxonomy" id="112903"/>
    <lineage>
        <taxon>Bacteria</taxon>
        <taxon>Bacillati</taxon>
        <taxon>Bacillota</taxon>
        <taxon>Negativicutes</taxon>
        <taxon>Selenomonadales</taxon>
        <taxon>Sporomusaceae</taxon>
        <taxon>Propionispora</taxon>
    </lineage>
</organism>
<dbReference type="Proteomes" id="UP000198847">
    <property type="component" value="Unassembled WGS sequence"/>
</dbReference>
<evidence type="ECO:0000313" key="10">
    <source>
        <dbReference type="Proteomes" id="UP000198847"/>
    </source>
</evidence>
<gene>
    <name evidence="9" type="ORF">SAMN04490178_110105</name>
</gene>
<comment type="similarity">
    <text evidence="2">Belongs to the DedA family.</text>
</comment>
<evidence type="ECO:0000256" key="5">
    <source>
        <dbReference type="ARBA" id="ARBA00022989"/>
    </source>
</evidence>
<keyword evidence="6 7" id="KW-0472">Membrane</keyword>
<dbReference type="GO" id="GO:0005886">
    <property type="term" value="C:plasma membrane"/>
    <property type="evidence" value="ECO:0007669"/>
    <property type="project" value="UniProtKB-SubCell"/>
</dbReference>
<dbReference type="EMBL" id="FODY01000010">
    <property type="protein sequence ID" value="SEP11118.1"/>
    <property type="molecule type" value="Genomic_DNA"/>
</dbReference>
<reference evidence="9 10" key="1">
    <citation type="submission" date="2016-10" db="EMBL/GenBank/DDBJ databases">
        <authorList>
            <person name="de Groot N.N."/>
        </authorList>
    </citation>
    <scope>NUCLEOTIDE SEQUENCE [LARGE SCALE GENOMIC DNA]</scope>
    <source>
        <strain evidence="9 10">DSM 13305</strain>
    </source>
</reference>
<keyword evidence="10" id="KW-1185">Reference proteome</keyword>